<evidence type="ECO:0000313" key="2">
    <source>
        <dbReference type="Proteomes" id="UP000199634"/>
    </source>
</evidence>
<keyword evidence="2" id="KW-1185">Reference proteome</keyword>
<reference evidence="2" key="1">
    <citation type="submission" date="2016-10" db="EMBL/GenBank/DDBJ databases">
        <authorList>
            <person name="Varghese N."/>
            <person name="Submissions S."/>
        </authorList>
    </citation>
    <scope>NUCLEOTIDE SEQUENCE [LARGE SCALE GENOMIC DNA]</scope>
    <source>
        <strain evidence="2">CGMCC 1.10825</strain>
    </source>
</reference>
<organism evidence="1 2">
    <name type="scientific">Paenimyroides marinum</name>
    <dbReference type="NCBI Taxonomy" id="1159016"/>
    <lineage>
        <taxon>Bacteria</taxon>
        <taxon>Pseudomonadati</taxon>
        <taxon>Bacteroidota</taxon>
        <taxon>Flavobacteriia</taxon>
        <taxon>Flavobacteriales</taxon>
        <taxon>Flavobacteriaceae</taxon>
        <taxon>Paenimyroides</taxon>
    </lineage>
</organism>
<name>A0A1H6M2J0_9FLAO</name>
<gene>
    <name evidence="1" type="ORF">SAMN02927937_02354</name>
</gene>
<protein>
    <submittedName>
        <fullName evidence="1">Uncharacterized protein</fullName>
    </submittedName>
</protein>
<proteinExistence type="predicted"/>
<evidence type="ECO:0000313" key="1">
    <source>
        <dbReference type="EMBL" id="SEH95375.1"/>
    </source>
</evidence>
<accession>A0A1H6M2J0</accession>
<sequence>MYNRFTFHKNTFAVFIKTNEPEGFVKAHYISKHGSQYFFTNDGVYRYSNHWGRVGNCRWRLENIDYKQQTNYWGFCKWIHFYTNEEGLPLFFIEKTDNDHYSYNHKNNAENEQAVFRTASETAKILKKITEIQQTADWAKHLEYNDYEVLKNFFIQQLIHSTKSFIKIKQEYISDSKL</sequence>
<dbReference type="OrthoDB" id="1187827at2"/>
<dbReference type="EMBL" id="FNXE01000038">
    <property type="protein sequence ID" value="SEH95375.1"/>
    <property type="molecule type" value="Genomic_DNA"/>
</dbReference>
<dbReference type="AlphaFoldDB" id="A0A1H6M2J0"/>
<dbReference type="RefSeq" id="WP_091101132.1">
    <property type="nucleotide sequence ID" value="NZ_FNXE01000038.1"/>
</dbReference>
<dbReference type="STRING" id="1159016.SAMN02927937_02354"/>
<dbReference type="Proteomes" id="UP000199634">
    <property type="component" value="Unassembled WGS sequence"/>
</dbReference>